<keyword evidence="2" id="KW-1185">Reference proteome</keyword>
<dbReference type="RefSeq" id="WP_154119677.1">
    <property type="nucleotide sequence ID" value="NZ_WJXB01000005.1"/>
</dbReference>
<dbReference type="Proteomes" id="UP000463051">
    <property type="component" value="Unassembled WGS sequence"/>
</dbReference>
<proteinExistence type="predicted"/>
<protein>
    <submittedName>
        <fullName evidence="1">Uncharacterized protein</fullName>
    </submittedName>
</protein>
<reference evidence="1 2" key="1">
    <citation type="submission" date="2019-11" db="EMBL/GenBank/DDBJ databases">
        <title>Paenibacillus monticola sp. nov., a novel PGPR strain isolated from mountain sample in China.</title>
        <authorList>
            <person name="Zhao Q."/>
            <person name="Li H.-P."/>
            <person name="Zhang J.-L."/>
        </authorList>
    </citation>
    <scope>NUCLEOTIDE SEQUENCE [LARGE SCALE GENOMIC DNA]</scope>
    <source>
        <strain evidence="1 2">LC-T2</strain>
    </source>
</reference>
<gene>
    <name evidence="1" type="ORF">GJB61_16095</name>
</gene>
<comment type="caution">
    <text evidence="1">The sequence shown here is derived from an EMBL/GenBank/DDBJ whole genome shotgun (WGS) entry which is preliminary data.</text>
</comment>
<accession>A0A7X2L2S1</accession>
<dbReference type="EMBL" id="WJXB01000005">
    <property type="protein sequence ID" value="MRN54505.1"/>
    <property type="molecule type" value="Genomic_DNA"/>
</dbReference>
<evidence type="ECO:0000313" key="2">
    <source>
        <dbReference type="Proteomes" id="UP000463051"/>
    </source>
</evidence>
<evidence type="ECO:0000313" key="1">
    <source>
        <dbReference type="EMBL" id="MRN54505.1"/>
    </source>
</evidence>
<name>A0A7X2L2S1_9BACL</name>
<organism evidence="1 2">
    <name type="scientific">Paenibacillus monticola</name>
    <dbReference type="NCBI Taxonomy" id="2666075"/>
    <lineage>
        <taxon>Bacteria</taxon>
        <taxon>Bacillati</taxon>
        <taxon>Bacillota</taxon>
        <taxon>Bacilli</taxon>
        <taxon>Bacillales</taxon>
        <taxon>Paenibacillaceae</taxon>
        <taxon>Paenibacillus</taxon>
    </lineage>
</organism>
<dbReference type="AlphaFoldDB" id="A0A7X2L2S1"/>
<sequence length="76" mass="8708">MDSKKEQAISPKEFVKNIIKGATFGSVFDPDMTEEKVKATPEFSTQQVINHVTGKEQLSEQEMEELKRAAKYNRFI</sequence>